<evidence type="ECO:0000313" key="3">
    <source>
        <dbReference type="Proteomes" id="UP001595075"/>
    </source>
</evidence>
<protein>
    <submittedName>
        <fullName evidence="2">Uncharacterized protein</fullName>
    </submittedName>
</protein>
<keyword evidence="1" id="KW-0732">Signal</keyword>
<organism evidence="2 3">
    <name type="scientific">Oculimacula yallundae</name>
    <dbReference type="NCBI Taxonomy" id="86028"/>
    <lineage>
        <taxon>Eukaryota</taxon>
        <taxon>Fungi</taxon>
        <taxon>Dikarya</taxon>
        <taxon>Ascomycota</taxon>
        <taxon>Pezizomycotina</taxon>
        <taxon>Leotiomycetes</taxon>
        <taxon>Helotiales</taxon>
        <taxon>Ploettnerulaceae</taxon>
        <taxon>Oculimacula</taxon>
    </lineage>
</organism>
<evidence type="ECO:0000313" key="2">
    <source>
        <dbReference type="EMBL" id="KAL2064322.1"/>
    </source>
</evidence>
<dbReference type="Proteomes" id="UP001595075">
    <property type="component" value="Unassembled WGS sequence"/>
</dbReference>
<reference evidence="2 3" key="1">
    <citation type="journal article" date="2024" name="Commun. Biol.">
        <title>Comparative genomic analysis of thermophilic fungi reveals convergent evolutionary adaptations and gene losses.</title>
        <authorList>
            <person name="Steindorff A.S."/>
            <person name="Aguilar-Pontes M.V."/>
            <person name="Robinson A.J."/>
            <person name="Andreopoulos B."/>
            <person name="LaButti K."/>
            <person name="Kuo A."/>
            <person name="Mondo S."/>
            <person name="Riley R."/>
            <person name="Otillar R."/>
            <person name="Haridas S."/>
            <person name="Lipzen A."/>
            <person name="Grimwood J."/>
            <person name="Schmutz J."/>
            <person name="Clum A."/>
            <person name="Reid I.D."/>
            <person name="Moisan M.C."/>
            <person name="Butler G."/>
            <person name="Nguyen T.T.M."/>
            <person name="Dewar K."/>
            <person name="Conant G."/>
            <person name="Drula E."/>
            <person name="Henrissat B."/>
            <person name="Hansel C."/>
            <person name="Singer S."/>
            <person name="Hutchinson M.I."/>
            <person name="de Vries R.P."/>
            <person name="Natvig D.O."/>
            <person name="Powell A.J."/>
            <person name="Tsang A."/>
            <person name="Grigoriev I.V."/>
        </authorList>
    </citation>
    <scope>NUCLEOTIDE SEQUENCE [LARGE SCALE GENOMIC DNA]</scope>
    <source>
        <strain evidence="2 3">CBS 494.80</strain>
    </source>
</reference>
<gene>
    <name evidence="2" type="ORF">VTL71DRAFT_4816</name>
</gene>
<feature type="signal peptide" evidence="1">
    <location>
        <begin position="1"/>
        <end position="18"/>
    </location>
</feature>
<sequence length="569" mass="59827">MRFELGLLFSILGSVVWAAPGLEGTVFERGTSGCNTSSCLRAVQARTRDPSPSSATADCKSFLRKTVIPCASTTYKTITVTNTAPASSVTVATVFNTLMPTRSTTTIQPLTFTSIFTTTSTQFTTVTATETSGTTLVQVSDTTTFATATTTITGGGGLKARAFSCFPLTYYPSIVPTYASACSGTVGYSSACSCAVGSQTAFTLPRNTITCTVKSTRTITPTSLITARSTIVSTVTQLFTSTIFTTVSTTSTSSTTAIIDETTTLSLTDTSTTLNIVTATTTTSTTVAPQATACRLQVVQGGGGLQNGLFITLGSDGSYNFQSTSTTKFNLRSDGSLFSEGSSSSAYAKPSSESSVTAITSDEVGDSGRQSLNCVFEGDFLACTLAGNTVVFTTATSGLSLTTGGNVYRTIRLKRFCTEPEAPQGPMSCELQVNQPGGVRNGQFIKISSPTYASLIFSATDPSRFIIYNGQWKDDGSILRLPYGVPSTTYTSNLGFLSFEESLNTYRADSIREVKCYYPPLTDDLKCSFGSYSPGNQAVGTFSSNGDFLAMGPTTSNVLTLKKTNCRAI</sequence>
<dbReference type="EMBL" id="JAZHXI010000014">
    <property type="protein sequence ID" value="KAL2064322.1"/>
    <property type="molecule type" value="Genomic_DNA"/>
</dbReference>
<evidence type="ECO:0000256" key="1">
    <source>
        <dbReference type="SAM" id="SignalP"/>
    </source>
</evidence>
<name>A0ABR4C479_9HELO</name>
<keyword evidence="3" id="KW-1185">Reference proteome</keyword>
<accession>A0ABR4C479</accession>
<comment type="caution">
    <text evidence="2">The sequence shown here is derived from an EMBL/GenBank/DDBJ whole genome shotgun (WGS) entry which is preliminary data.</text>
</comment>
<proteinExistence type="predicted"/>
<feature type="chain" id="PRO_5046617725" evidence="1">
    <location>
        <begin position="19"/>
        <end position="569"/>
    </location>
</feature>